<dbReference type="GO" id="GO:0016020">
    <property type="term" value="C:membrane"/>
    <property type="evidence" value="ECO:0007669"/>
    <property type="project" value="UniProtKB-SubCell"/>
</dbReference>
<evidence type="ECO:0000256" key="1">
    <source>
        <dbReference type="ARBA" id="ARBA00004141"/>
    </source>
</evidence>
<dbReference type="Gene3D" id="1.20.1280.290">
    <property type="match status" value="1"/>
</dbReference>
<evidence type="ECO:0000256" key="3">
    <source>
        <dbReference type="ARBA" id="ARBA00022989"/>
    </source>
</evidence>
<keyword evidence="8" id="KW-1185">Reference proteome</keyword>
<dbReference type="OrthoDB" id="8048523at2759"/>
<name>A0A9K3CWN2_9EUKA</name>
<dbReference type="InterPro" id="IPR051415">
    <property type="entry name" value="LAAT-1"/>
</dbReference>
<reference evidence="7 8" key="1">
    <citation type="journal article" date="2018" name="PLoS ONE">
        <title>The draft genome of Kipferlia bialata reveals reductive genome evolution in fornicate parasites.</title>
        <authorList>
            <person name="Tanifuji G."/>
            <person name="Takabayashi S."/>
            <person name="Kume K."/>
            <person name="Takagi M."/>
            <person name="Nakayama T."/>
            <person name="Kamikawa R."/>
            <person name="Inagaki Y."/>
            <person name="Hashimoto T."/>
        </authorList>
    </citation>
    <scope>NUCLEOTIDE SEQUENCE [LARGE SCALE GENOMIC DNA]</scope>
    <source>
        <strain evidence="7">NY0173</strain>
    </source>
</reference>
<feature type="region of interest" description="Disordered" evidence="5">
    <location>
        <begin position="274"/>
        <end position="305"/>
    </location>
</feature>
<dbReference type="Proteomes" id="UP000265618">
    <property type="component" value="Unassembled WGS sequence"/>
</dbReference>
<keyword evidence="3 6" id="KW-1133">Transmembrane helix</keyword>
<feature type="transmembrane region" description="Helical" evidence="6">
    <location>
        <begin position="236"/>
        <end position="257"/>
    </location>
</feature>
<feature type="transmembrane region" description="Helical" evidence="6">
    <location>
        <begin position="124"/>
        <end position="145"/>
    </location>
</feature>
<dbReference type="GO" id="GO:0015174">
    <property type="term" value="F:basic amino acid transmembrane transporter activity"/>
    <property type="evidence" value="ECO:0007669"/>
    <property type="project" value="TreeGrafter"/>
</dbReference>
<dbReference type="PANTHER" id="PTHR16201">
    <property type="entry name" value="SEVEN TRANSMEMBRANE PROTEIN 1-RELATED"/>
    <property type="match status" value="1"/>
</dbReference>
<protein>
    <recommendedName>
        <fullName evidence="9">Cystinosin/ERS1p repeat</fullName>
    </recommendedName>
</protein>
<organism evidence="7 8">
    <name type="scientific">Kipferlia bialata</name>
    <dbReference type="NCBI Taxonomy" id="797122"/>
    <lineage>
        <taxon>Eukaryota</taxon>
        <taxon>Metamonada</taxon>
        <taxon>Carpediemonas-like organisms</taxon>
        <taxon>Kipferlia</taxon>
    </lineage>
</organism>
<keyword evidence="4 6" id="KW-0472">Membrane</keyword>
<comment type="caution">
    <text evidence="7">The sequence shown here is derived from an EMBL/GenBank/DDBJ whole genome shotgun (WGS) entry which is preliminary data.</text>
</comment>
<gene>
    <name evidence="7" type="ORF">KIPB_005050</name>
</gene>
<accession>A0A9K3CWN2</accession>
<dbReference type="EMBL" id="BDIP01001143">
    <property type="protein sequence ID" value="GIQ83693.1"/>
    <property type="molecule type" value="Genomic_DNA"/>
</dbReference>
<sequence length="305" mass="33685">MYVECDADGGPYYHLFERLGQCIQVGDLEYLVSFICGLASVGFWMVAQLPQMWKNYRVSGFFFCSIDAVLWYQYQAYKDNDSSDPAIVQEKLYDVVPASPAQSQGEREYGRETQVPGGLLGDSLVLHPLALFICLGAALARASGGSGPSTHTQRLAETEGGGLEIEFWIGYILGWISSINYVLSRTSQIRKNFRDKEPETLSVSMFMLAVCANATYSLSIFLTITSWEDTWPQIPWILGSSGVLGMDITIAAQYFYYTKHNRLAKDLADAVDDEGMGVPHAEGEEEGYERESTGEASGLMGDTAV</sequence>
<evidence type="ECO:0000313" key="7">
    <source>
        <dbReference type="EMBL" id="GIQ83693.1"/>
    </source>
</evidence>
<dbReference type="AlphaFoldDB" id="A0A9K3CWN2"/>
<proteinExistence type="predicted"/>
<evidence type="ECO:0000256" key="6">
    <source>
        <dbReference type="SAM" id="Phobius"/>
    </source>
</evidence>
<feature type="transmembrane region" description="Helical" evidence="6">
    <location>
        <begin position="203"/>
        <end position="224"/>
    </location>
</feature>
<evidence type="ECO:0000256" key="5">
    <source>
        <dbReference type="SAM" id="MobiDB-lite"/>
    </source>
</evidence>
<feature type="transmembrane region" description="Helical" evidence="6">
    <location>
        <begin position="30"/>
        <end position="47"/>
    </location>
</feature>
<evidence type="ECO:0008006" key="9">
    <source>
        <dbReference type="Google" id="ProtNLM"/>
    </source>
</evidence>
<keyword evidence="2 6" id="KW-0812">Transmembrane</keyword>
<evidence type="ECO:0000313" key="8">
    <source>
        <dbReference type="Proteomes" id="UP000265618"/>
    </source>
</evidence>
<evidence type="ECO:0000256" key="2">
    <source>
        <dbReference type="ARBA" id="ARBA00022692"/>
    </source>
</evidence>
<evidence type="ECO:0000256" key="4">
    <source>
        <dbReference type="ARBA" id="ARBA00023136"/>
    </source>
</evidence>
<dbReference type="InterPro" id="IPR006603">
    <property type="entry name" value="PQ-loop_rpt"/>
</dbReference>
<feature type="transmembrane region" description="Helical" evidence="6">
    <location>
        <begin position="165"/>
        <end position="183"/>
    </location>
</feature>
<dbReference type="PANTHER" id="PTHR16201:SF34">
    <property type="entry name" value="LYSOSOMAL AMINO ACID TRANSPORTER 1"/>
    <property type="match status" value="1"/>
</dbReference>
<dbReference type="Pfam" id="PF04193">
    <property type="entry name" value="PQ-loop"/>
    <property type="match status" value="2"/>
</dbReference>
<comment type="subcellular location">
    <subcellularLocation>
        <location evidence="1">Membrane</location>
        <topology evidence="1">Multi-pass membrane protein</topology>
    </subcellularLocation>
</comment>